<dbReference type="InterPro" id="IPR055398">
    <property type="entry name" value="Rossmann-like_BshC"/>
</dbReference>
<protein>
    <recommendedName>
        <fullName evidence="2">Putative cysteine ligase BshC</fullName>
        <ecNumber evidence="2">6.-.-.-</ecNumber>
    </recommendedName>
</protein>
<dbReference type="Proteomes" id="UP000675284">
    <property type="component" value="Unassembled WGS sequence"/>
</dbReference>
<dbReference type="PIRSF" id="PIRSF012535">
    <property type="entry name" value="UCP012535"/>
    <property type="match status" value="1"/>
</dbReference>
<evidence type="ECO:0000259" key="4">
    <source>
        <dbReference type="Pfam" id="PF24850"/>
    </source>
</evidence>
<evidence type="ECO:0000256" key="2">
    <source>
        <dbReference type="HAMAP-Rule" id="MF_01867"/>
    </source>
</evidence>
<comment type="similarity">
    <text evidence="2">Belongs to the BshC family.</text>
</comment>
<gene>
    <name evidence="2 5" type="primary">bshC</name>
    <name evidence="5" type="ORF">KCX74_04685</name>
</gene>
<dbReference type="GO" id="GO:0016874">
    <property type="term" value="F:ligase activity"/>
    <property type="evidence" value="ECO:0007669"/>
    <property type="project" value="UniProtKB-UniRule"/>
</dbReference>
<reference evidence="5" key="1">
    <citation type="submission" date="2021-04" db="EMBL/GenBank/DDBJ databases">
        <title>Isolation and polyphasic classification of algal microorganism.</title>
        <authorList>
            <person name="Wang S."/>
        </authorList>
    </citation>
    <scope>NUCLEOTIDE SEQUENCE</scope>
    <source>
        <strain evidence="5">720a</strain>
    </source>
</reference>
<comment type="caution">
    <text evidence="5">The sequence shown here is derived from an EMBL/GenBank/DDBJ whole genome shotgun (WGS) entry which is preliminary data.</text>
</comment>
<name>A0A941DQW6_9BACI</name>
<feature type="domain" description="Bacillithiol biosynthesis BshC N-terminal Rossmann-like" evidence="3">
    <location>
        <begin position="1"/>
        <end position="378"/>
    </location>
</feature>
<sequence>MRIDPIVLKKRNKLIQDYRNNDEQIQSFFDYAPFGSFDKRYDELMERSFQRESLCEVLHELNQGWNAPPSTLENIERLVADDSVVVIGGQQAGLMTGPMYTINKIISIIQFAREQEKILGVPVIPIFWIAGEDHDFDEVNHIYLPQQQHLQKYKVQHKVWDKISLSDLQINKEQSAIWLQQLFKDLKETNYTKELYEQMKHCLNDSASYVDFFAQIIFALFPNEGVVLIDSGDDRVRELEKEYFVQMIKQQPEISKGVHATIKELNELNYSLSLDVEESDGHLFFHRNGERILLRRMENGDWQGKQNEVVLTTDELVYIANQNPNLLSNNVVTRPLMQEFLFPSLAFIGGPGEIGYWASLKSAFHSVQLKMPPVLPRLSLTIVERHIEKTMHKFQISAEDAINHGTVHLKEHWFAQKNQPAIEEIAEQVKKDVERAHLPLREVAIDMRSDLGDLANKNLQFLKADVSFLESKLINALRSKHEEELKAFDLMNIVLHPENGLQERVWNVLPWINKYGLGFISELMNHSYQFTTDHYIIYV</sequence>
<accession>A0A941DQW6</accession>
<keyword evidence="6" id="KW-1185">Reference proteome</keyword>
<dbReference type="RefSeq" id="WP_026680796.1">
    <property type="nucleotide sequence ID" value="NZ_BAAACY010000148.1"/>
</dbReference>
<feature type="domain" description="Bacillithiol biosynthesis BshC C-terminal coiled-coil" evidence="4">
    <location>
        <begin position="381"/>
        <end position="538"/>
    </location>
</feature>
<dbReference type="AlphaFoldDB" id="A0A941DQW6"/>
<dbReference type="InterPro" id="IPR011199">
    <property type="entry name" value="Bacillithiol_biosynth_BshC"/>
</dbReference>
<dbReference type="EC" id="6.-.-.-" evidence="2"/>
<evidence type="ECO:0000259" key="3">
    <source>
        <dbReference type="Pfam" id="PF10079"/>
    </source>
</evidence>
<comment type="function">
    <text evidence="2">Involved in bacillithiol (BSH) biosynthesis. May catalyze the last step of the pathway, the addition of cysteine to glucosamine malate (GlcN-Mal) to generate BSH.</text>
</comment>
<dbReference type="Pfam" id="PF24850">
    <property type="entry name" value="CC_BshC"/>
    <property type="match status" value="1"/>
</dbReference>
<dbReference type="EMBL" id="JAGSOT010000009">
    <property type="protein sequence ID" value="MBR7795339.1"/>
    <property type="molecule type" value="Genomic_DNA"/>
</dbReference>
<dbReference type="Pfam" id="PF10079">
    <property type="entry name" value="Rossmann-like_BshC"/>
    <property type="match status" value="1"/>
</dbReference>
<dbReference type="InterPro" id="IPR055399">
    <property type="entry name" value="CC_BshC"/>
</dbReference>
<proteinExistence type="inferred from homology"/>
<evidence type="ECO:0000313" key="5">
    <source>
        <dbReference type="EMBL" id="MBR7795339.1"/>
    </source>
</evidence>
<dbReference type="NCBIfam" id="TIGR03998">
    <property type="entry name" value="thiol_BshC"/>
    <property type="match status" value="1"/>
</dbReference>
<evidence type="ECO:0000256" key="1">
    <source>
        <dbReference type="ARBA" id="ARBA00022598"/>
    </source>
</evidence>
<organism evidence="5 6">
    <name type="scientific">Virgibacillus salarius</name>
    <dbReference type="NCBI Taxonomy" id="447199"/>
    <lineage>
        <taxon>Bacteria</taxon>
        <taxon>Bacillati</taxon>
        <taxon>Bacillota</taxon>
        <taxon>Bacilli</taxon>
        <taxon>Bacillales</taxon>
        <taxon>Bacillaceae</taxon>
        <taxon>Virgibacillus</taxon>
    </lineage>
</organism>
<keyword evidence="1 2" id="KW-0436">Ligase</keyword>
<dbReference type="HAMAP" id="MF_01867">
    <property type="entry name" value="BshC"/>
    <property type="match status" value="1"/>
</dbReference>
<evidence type="ECO:0000313" key="6">
    <source>
        <dbReference type="Proteomes" id="UP000675284"/>
    </source>
</evidence>